<dbReference type="OrthoDB" id="5734927at2"/>
<sequence length="570" mass="60940">MRSIPGSFTVTLALILASGQAAALEIADRVLRGGKVYTLNAEAPWAEAVAIRGDRILYVGDDSGVVAFTGPATRTVDLDGRLVLPGFIDSHSHIGSTLPYLEAVSLSPDMAPAELISAIRGYAEANPDLDPVLGFGFLGAAFGPRGPTAEDLDRAVADRPAIIIDEGGHSAWVNTAAMEKVGLNADSKDPIPGAHYYKRHPDGRPTGWLIEGEAFGWVSDALGVASDEALARAAEQFLPTLSAMGITAAFDAGMIEGDGRLFDFVGSLAADDRIPLRIVGSHYVNSPRQLPTALADLAALQARFHGEFFDVRVLKLSLDGTVEAQTAYTLEPYREPPGHRAEPLIPLGATSTVATEAAGRGIDLHMHAIGDGAVRMALDMVAMARKAHPQTTSRFTICHAQVVNPADVPRFGELGVIVQSTPTWYAYDDIALAYLGEERLNHLYPLRSIAAGGAKVTLGSDYPASWIGLNGLDPLYNIEMAITRQPAGDADYPVQPPEDERITLAQAIRAYTLDAAWQLRLEDEIGSIEPGKQADLVVLDRNLFDLDPYALHKAEVVMTLVDGQVVYRAP</sequence>
<keyword evidence="4" id="KW-1185">Reference proteome</keyword>
<feature type="signal peptide" evidence="1">
    <location>
        <begin position="1"/>
        <end position="23"/>
    </location>
</feature>
<dbReference type="Gene3D" id="3.20.20.140">
    <property type="entry name" value="Metal-dependent hydrolases"/>
    <property type="match status" value="1"/>
</dbReference>
<dbReference type="HOGENOM" id="CLU_009942_6_1_6"/>
<dbReference type="PANTHER" id="PTHR22642">
    <property type="entry name" value="IMIDAZOLONEPROPIONASE"/>
    <property type="match status" value="1"/>
</dbReference>
<reference evidence="3 4" key="1">
    <citation type="journal article" date="2014" name="Genome Announc.">
        <title>Genome Sequence of Gammaproteobacterial Pseudohaliea rubra Type Strain DSM 19751, Isolated from Coastal Seawater of the Mediterranean Sea.</title>
        <authorList>
            <person name="Spring S."/>
            <person name="Fiebig A."/>
            <person name="Riedel T."/>
            <person name="Goker M."/>
            <person name="Klenk H.P."/>
        </authorList>
    </citation>
    <scope>NUCLEOTIDE SEQUENCE [LARGE SCALE GENOMIC DNA]</scope>
    <source>
        <strain evidence="3 4">DSM 19751</strain>
    </source>
</reference>
<dbReference type="Pfam" id="PF07969">
    <property type="entry name" value="Amidohydro_3"/>
    <property type="match status" value="1"/>
</dbReference>
<keyword evidence="1" id="KW-0732">Signal</keyword>
<evidence type="ECO:0000313" key="4">
    <source>
        <dbReference type="Proteomes" id="UP000029640"/>
    </source>
</evidence>
<dbReference type="InterPro" id="IPR013108">
    <property type="entry name" value="Amidohydro_3"/>
</dbReference>
<dbReference type="RefSeq" id="WP_052094729.1">
    <property type="nucleotide sequence ID" value="NZ_KN234775.1"/>
</dbReference>
<dbReference type="eggNOG" id="COG1574">
    <property type="taxonomic scope" value="Bacteria"/>
</dbReference>
<dbReference type="Gene3D" id="3.10.310.70">
    <property type="match status" value="1"/>
</dbReference>
<dbReference type="EMBL" id="AUVB01000015">
    <property type="protein sequence ID" value="KGE04848.1"/>
    <property type="molecule type" value="Genomic_DNA"/>
</dbReference>
<dbReference type="PATRIC" id="fig|1265313.6.peg.522"/>
<dbReference type="InterPro" id="IPR011059">
    <property type="entry name" value="Metal-dep_hydrolase_composite"/>
</dbReference>
<gene>
    <name evidence="3" type="ORF">HRUBRA_00525</name>
</gene>
<organism evidence="3 4">
    <name type="scientific">Pseudohaliea rubra DSM 19751</name>
    <dbReference type="NCBI Taxonomy" id="1265313"/>
    <lineage>
        <taxon>Bacteria</taxon>
        <taxon>Pseudomonadati</taxon>
        <taxon>Pseudomonadota</taxon>
        <taxon>Gammaproteobacteria</taxon>
        <taxon>Cellvibrionales</taxon>
        <taxon>Halieaceae</taxon>
        <taxon>Pseudohaliea</taxon>
    </lineage>
</organism>
<proteinExistence type="predicted"/>
<feature type="domain" description="Amidohydrolase 3" evidence="2">
    <location>
        <begin position="74"/>
        <end position="567"/>
    </location>
</feature>
<protein>
    <submittedName>
        <fullName evidence="3">Exoenzymes regulatory protein AepA</fullName>
    </submittedName>
</protein>
<dbReference type="Gene3D" id="2.30.40.10">
    <property type="entry name" value="Urease, subunit C, domain 1"/>
    <property type="match status" value="1"/>
</dbReference>
<dbReference type="SUPFAM" id="SSF51556">
    <property type="entry name" value="Metallo-dependent hydrolases"/>
    <property type="match status" value="1"/>
</dbReference>
<dbReference type="InterPro" id="IPR033932">
    <property type="entry name" value="YtcJ-like"/>
</dbReference>
<evidence type="ECO:0000259" key="2">
    <source>
        <dbReference type="Pfam" id="PF07969"/>
    </source>
</evidence>
<dbReference type="Proteomes" id="UP000029640">
    <property type="component" value="Unassembled WGS sequence"/>
</dbReference>
<comment type="caution">
    <text evidence="3">The sequence shown here is derived from an EMBL/GenBank/DDBJ whole genome shotgun (WGS) entry which is preliminary data.</text>
</comment>
<evidence type="ECO:0000256" key="1">
    <source>
        <dbReference type="SAM" id="SignalP"/>
    </source>
</evidence>
<dbReference type="InterPro" id="IPR032466">
    <property type="entry name" value="Metal_Hydrolase"/>
</dbReference>
<dbReference type="CDD" id="cd01300">
    <property type="entry name" value="YtcJ_like"/>
    <property type="match status" value="1"/>
</dbReference>
<accession>A0A095VUU3</accession>
<dbReference type="SUPFAM" id="SSF51338">
    <property type="entry name" value="Composite domain of metallo-dependent hydrolases"/>
    <property type="match status" value="1"/>
</dbReference>
<name>A0A095VUU3_9GAMM</name>
<evidence type="ECO:0000313" key="3">
    <source>
        <dbReference type="EMBL" id="KGE04848.1"/>
    </source>
</evidence>
<dbReference type="GO" id="GO:0016810">
    <property type="term" value="F:hydrolase activity, acting on carbon-nitrogen (but not peptide) bonds"/>
    <property type="evidence" value="ECO:0007669"/>
    <property type="project" value="InterPro"/>
</dbReference>
<feature type="chain" id="PRO_5001920105" evidence="1">
    <location>
        <begin position="24"/>
        <end position="570"/>
    </location>
</feature>
<dbReference type="PANTHER" id="PTHR22642:SF2">
    <property type="entry name" value="PROTEIN LONG AFTER FAR-RED 3"/>
    <property type="match status" value="1"/>
</dbReference>
<dbReference type="AlphaFoldDB" id="A0A095VUU3"/>
<dbReference type="STRING" id="1265313.HRUBRA_00525"/>